<comment type="caution">
    <text evidence="1">The sequence shown here is derived from an EMBL/GenBank/DDBJ whole genome shotgun (WGS) entry which is preliminary data.</text>
</comment>
<gene>
    <name evidence="1" type="ORF">BGTH12_LOCUS5827</name>
</gene>
<organism evidence="1 2">
    <name type="scientific">Blumeria graminis f. sp. triticale</name>
    <dbReference type="NCBI Taxonomy" id="1689686"/>
    <lineage>
        <taxon>Eukaryota</taxon>
        <taxon>Fungi</taxon>
        <taxon>Dikarya</taxon>
        <taxon>Ascomycota</taxon>
        <taxon>Pezizomycotina</taxon>
        <taxon>Leotiomycetes</taxon>
        <taxon>Erysiphales</taxon>
        <taxon>Erysiphaceae</taxon>
        <taxon>Blumeria</taxon>
    </lineage>
</organism>
<dbReference type="AlphaFoldDB" id="A0A9W4D5J6"/>
<name>A0A9W4D5J6_BLUGR</name>
<protein>
    <submittedName>
        <fullName evidence="1">BgTH12-06198</fullName>
    </submittedName>
</protein>
<dbReference type="EMBL" id="CAJHIT010000008">
    <property type="protein sequence ID" value="CAD6504469.1"/>
    <property type="molecule type" value="Genomic_DNA"/>
</dbReference>
<dbReference type="Proteomes" id="UP000683417">
    <property type="component" value="Unassembled WGS sequence"/>
</dbReference>
<accession>A0A9W4D5J6</accession>
<evidence type="ECO:0000313" key="2">
    <source>
        <dbReference type="Proteomes" id="UP000683417"/>
    </source>
</evidence>
<sequence>MQHPFFLLILKAGMLKNKNLYNYNMVYPADQGASIQYFSNRTPEKFWTQIGGKFLQDFEYTKSRINYFLNPSGHYIMKDSQDFLDSYGAFTRELESEDERIEIKSITINRQAACVEELRHAGRGRAVSISSILDGRLAQCKINLMIELIHSGQIRIRKSESDCTYDPQIPCIIADKTVPILTIADDFRILASARSQGKKAYLITVAGTLKVILQQSEKQHIIIPRLGDQQSNAIYEFLVMLSKHRVPSDPVLQQSDVVDLYTSATSDAALLYRYFIDGVNY</sequence>
<reference evidence="1" key="1">
    <citation type="submission" date="2020-10" db="EMBL/GenBank/DDBJ databases">
        <authorList>
            <person name="Muller C M."/>
        </authorList>
    </citation>
    <scope>NUCLEOTIDE SEQUENCE</scope>
    <source>
        <strain evidence="1">THUN-12</strain>
    </source>
</reference>
<proteinExistence type="predicted"/>
<evidence type="ECO:0000313" key="1">
    <source>
        <dbReference type="EMBL" id="CAD6504469.1"/>
    </source>
</evidence>